<evidence type="ECO:0000256" key="3">
    <source>
        <dbReference type="ARBA" id="ARBA00023065"/>
    </source>
</evidence>
<keyword evidence="2" id="KW-0813">Transport</keyword>
<dbReference type="EMBL" id="QICM01000002">
    <property type="protein sequence ID" value="PXV69971.1"/>
    <property type="molecule type" value="Genomic_DNA"/>
</dbReference>
<reference evidence="9 14" key="4">
    <citation type="submission" date="2019-03" db="EMBL/GenBank/DDBJ databases">
        <title>Deep subsurface shale carbon reservoir microbial communities from Ohio and West Virginia, USA.</title>
        <authorList>
            <person name="Wrighton K."/>
        </authorList>
    </citation>
    <scope>NUCLEOTIDE SEQUENCE [LARGE SCALE GENOMIC DNA]</scope>
    <source>
        <strain evidence="9 14">UTICA-S4D12</strain>
    </source>
</reference>
<keyword evidence="3" id="KW-0406">Ion transport</keyword>
<evidence type="ECO:0000313" key="12">
    <source>
        <dbReference type="Proteomes" id="UP000199519"/>
    </source>
</evidence>
<dbReference type="STRING" id="54121.SAMN04515653_104176"/>
<evidence type="ECO:0000313" key="7">
    <source>
        <dbReference type="EMBL" id="SDI08912.1"/>
    </source>
</evidence>
<evidence type="ECO:0000313" key="11">
    <source>
        <dbReference type="Proteomes" id="UP000198945"/>
    </source>
</evidence>
<dbReference type="Proteomes" id="UP000198945">
    <property type="component" value="Unassembled WGS sequence"/>
</dbReference>
<reference evidence="10 12" key="1">
    <citation type="submission" date="2016-10" db="EMBL/GenBank/DDBJ databases">
        <authorList>
            <person name="Varghese N."/>
            <person name="Submissions S."/>
        </authorList>
    </citation>
    <scope>NUCLEOTIDE SEQUENCE [LARGE SCALE GENOMIC DNA]</scope>
    <source>
        <strain evidence="5 15">WG10</strain>
        <strain evidence="6 12">WG2</strain>
        <strain evidence="8 10">WG5</strain>
    </source>
</reference>
<dbReference type="Gene3D" id="3.40.50.10580">
    <property type="entry name" value="ATPase, V1 complex, subunit F"/>
    <property type="match status" value="1"/>
</dbReference>
<gene>
    <name evidence="9" type="ORF">BY453_10593</name>
    <name evidence="4" type="ORF">C8C78_102100</name>
    <name evidence="5" type="ORF">SAMN04488597_10140</name>
    <name evidence="6" type="ORF">SAMN04488598_103132</name>
    <name evidence="8" type="ORF">SAMN04515652_103131</name>
    <name evidence="7" type="ORF">SAMN04515654_101234</name>
</gene>
<reference evidence="4 13" key="3">
    <citation type="submission" date="2018-04" db="EMBL/GenBank/DDBJ databases">
        <title>Subsurface microbial communities from deep shales in Ohio and West Virginia, USA.</title>
        <authorList>
            <person name="Wrighton K."/>
        </authorList>
    </citation>
    <scope>NUCLEOTIDE SEQUENCE [LARGE SCALE GENOMIC DNA]</scope>
    <source>
        <strain evidence="4 13">MSL28</strain>
    </source>
</reference>
<evidence type="ECO:0000313" key="10">
    <source>
        <dbReference type="Proteomes" id="UP000198612"/>
    </source>
</evidence>
<evidence type="ECO:0000313" key="5">
    <source>
        <dbReference type="EMBL" id="SDB95526.1"/>
    </source>
</evidence>
<evidence type="ECO:0000256" key="2">
    <source>
        <dbReference type="ARBA" id="ARBA00022448"/>
    </source>
</evidence>
<organism evidence="5 15">
    <name type="scientific">Halanaerobium congolense</name>
    <dbReference type="NCBI Taxonomy" id="54121"/>
    <lineage>
        <taxon>Bacteria</taxon>
        <taxon>Bacillati</taxon>
        <taxon>Bacillota</taxon>
        <taxon>Clostridia</taxon>
        <taxon>Halanaerobiales</taxon>
        <taxon>Halanaerobiaceae</taxon>
        <taxon>Halanaerobium</taxon>
    </lineage>
</organism>
<dbReference type="EMBL" id="FOHG01000003">
    <property type="protein sequence ID" value="SES69531.1"/>
    <property type="molecule type" value="Genomic_DNA"/>
</dbReference>
<dbReference type="Proteomes" id="UP000198612">
    <property type="component" value="Unassembled WGS sequence"/>
</dbReference>
<sequence>MKIYCISDNIDTNIGLRLVGIDGKVIHEKEKVIEEINRVRKRKDIGIILITRKLAEMVPDLIDELKLSAELPLILEIPDRHVDPEEEPEYITKYVQESIGIKI</sequence>
<protein>
    <submittedName>
        <fullName evidence="5">V/A-type H+-transporting ATPase subunit F</fullName>
    </submittedName>
</protein>
<name>A0A1G6HPV5_9FIRM</name>
<evidence type="ECO:0000313" key="4">
    <source>
        <dbReference type="EMBL" id="PXV69971.1"/>
    </source>
</evidence>
<dbReference type="OrthoDB" id="46791at2"/>
<dbReference type="EMBL" id="FMYT01000001">
    <property type="protein sequence ID" value="SDB95526.1"/>
    <property type="molecule type" value="Genomic_DNA"/>
</dbReference>
<dbReference type="Proteomes" id="UP000199519">
    <property type="component" value="Unassembled WGS sequence"/>
</dbReference>
<dbReference type="GO" id="GO:0046961">
    <property type="term" value="F:proton-transporting ATPase activity, rotational mechanism"/>
    <property type="evidence" value="ECO:0007669"/>
    <property type="project" value="InterPro"/>
</dbReference>
<reference evidence="7 11" key="2">
    <citation type="submission" date="2016-10" db="EMBL/GenBank/DDBJ databases">
        <authorList>
            <person name="de Groot N.N."/>
        </authorList>
    </citation>
    <scope>NUCLEOTIDE SEQUENCE [LARGE SCALE GENOMIC DNA]</scope>
    <source>
        <strain evidence="7 11">WG7</strain>
    </source>
</reference>
<evidence type="ECO:0000313" key="14">
    <source>
        <dbReference type="Proteomes" id="UP000295758"/>
    </source>
</evidence>
<comment type="similarity">
    <text evidence="1">Belongs to the V-ATPase F subunit family.</text>
</comment>
<accession>A0A1G6HPV5</accession>
<dbReference type="AlphaFoldDB" id="A0A1G6HPV5"/>
<dbReference type="SUPFAM" id="SSF159468">
    <property type="entry name" value="AtpF-like"/>
    <property type="match status" value="1"/>
</dbReference>
<evidence type="ECO:0000313" key="13">
    <source>
        <dbReference type="Proteomes" id="UP000247389"/>
    </source>
</evidence>
<evidence type="ECO:0000256" key="1">
    <source>
        <dbReference type="ARBA" id="ARBA00010148"/>
    </source>
</evidence>
<evidence type="ECO:0000313" key="9">
    <source>
        <dbReference type="EMBL" id="TDS33085.1"/>
    </source>
</evidence>
<dbReference type="Proteomes" id="UP000295758">
    <property type="component" value="Unassembled WGS sequence"/>
</dbReference>
<dbReference type="Pfam" id="PF01990">
    <property type="entry name" value="ATP-synt_F"/>
    <property type="match status" value="1"/>
</dbReference>
<proteinExistence type="inferred from homology"/>
<dbReference type="EMBL" id="FNBJ01000003">
    <property type="protein sequence ID" value="SDE91242.1"/>
    <property type="molecule type" value="Genomic_DNA"/>
</dbReference>
<evidence type="ECO:0000313" key="8">
    <source>
        <dbReference type="EMBL" id="SES69531.1"/>
    </source>
</evidence>
<dbReference type="InterPro" id="IPR008218">
    <property type="entry name" value="ATPase_V1-cplx_f_g_su"/>
</dbReference>
<keyword evidence="12" id="KW-1185">Reference proteome</keyword>
<dbReference type="Proteomes" id="UP000247389">
    <property type="component" value="Unassembled WGS sequence"/>
</dbReference>
<dbReference type="RefSeq" id="WP_073156193.1">
    <property type="nucleotide sequence ID" value="NZ_FMYT01000001.1"/>
</dbReference>
<dbReference type="EMBL" id="FNEH01000001">
    <property type="protein sequence ID" value="SDI08912.1"/>
    <property type="molecule type" value="Genomic_DNA"/>
</dbReference>
<dbReference type="EMBL" id="SOAA01000005">
    <property type="protein sequence ID" value="TDS33085.1"/>
    <property type="molecule type" value="Genomic_DNA"/>
</dbReference>
<evidence type="ECO:0000313" key="6">
    <source>
        <dbReference type="EMBL" id="SDE91242.1"/>
    </source>
</evidence>
<dbReference type="Proteomes" id="UP000324896">
    <property type="component" value="Unassembled WGS sequence"/>
</dbReference>
<evidence type="ECO:0000313" key="15">
    <source>
        <dbReference type="Proteomes" id="UP000324896"/>
    </source>
</evidence>
<dbReference type="InterPro" id="IPR036906">
    <property type="entry name" value="ATPase_V1_fsu_sf"/>
</dbReference>